<dbReference type="SUPFAM" id="SSF51261">
    <property type="entry name" value="Duplicated hybrid motif"/>
    <property type="match status" value="1"/>
</dbReference>
<feature type="domain" description="M23ase beta-sheet core" evidence="3">
    <location>
        <begin position="54"/>
        <end position="137"/>
    </location>
</feature>
<evidence type="ECO:0000259" key="3">
    <source>
        <dbReference type="Pfam" id="PF01551"/>
    </source>
</evidence>
<name>A0AAU8MPS6_9GAMM</name>
<dbReference type="InterPro" id="IPR036365">
    <property type="entry name" value="PGBD-like_sf"/>
</dbReference>
<feature type="region of interest" description="Disordered" evidence="1">
    <location>
        <begin position="357"/>
        <end position="377"/>
    </location>
</feature>
<proteinExistence type="predicted"/>
<feature type="domain" description="X-Tfes XVIPCD" evidence="4">
    <location>
        <begin position="250"/>
        <end position="348"/>
    </location>
</feature>
<organism evidence="5">
    <name type="scientific">Lysobacter firmicutimachus</name>
    <dbReference type="NCBI Taxonomy" id="1792846"/>
    <lineage>
        <taxon>Bacteria</taxon>
        <taxon>Pseudomonadati</taxon>
        <taxon>Pseudomonadota</taxon>
        <taxon>Gammaproteobacteria</taxon>
        <taxon>Lysobacterales</taxon>
        <taxon>Lysobacteraceae</taxon>
        <taxon>Lysobacter</taxon>
    </lineage>
</organism>
<dbReference type="InterPro" id="IPR011055">
    <property type="entry name" value="Dup_hybrid_motif"/>
</dbReference>
<dbReference type="Pfam" id="PF01471">
    <property type="entry name" value="PG_binding_1"/>
    <property type="match status" value="1"/>
</dbReference>
<dbReference type="Pfam" id="PF01551">
    <property type="entry name" value="Peptidase_M23"/>
    <property type="match status" value="1"/>
</dbReference>
<evidence type="ECO:0000313" key="5">
    <source>
        <dbReference type="EMBL" id="XCO74435.1"/>
    </source>
</evidence>
<protein>
    <submittedName>
        <fullName evidence="5">XVIPCD domain-containing protein</fullName>
    </submittedName>
</protein>
<dbReference type="CDD" id="cd12797">
    <property type="entry name" value="M23_peptidase"/>
    <property type="match status" value="1"/>
</dbReference>
<dbReference type="Gene3D" id="1.10.101.10">
    <property type="entry name" value="PGBD-like superfamily/PGBD"/>
    <property type="match status" value="1"/>
</dbReference>
<dbReference type="PANTHER" id="PTHR21666">
    <property type="entry name" value="PEPTIDASE-RELATED"/>
    <property type="match status" value="1"/>
</dbReference>
<evidence type="ECO:0000259" key="2">
    <source>
        <dbReference type="Pfam" id="PF01471"/>
    </source>
</evidence>
<feature type="region of interest" description="Disordered" evidence="1">
    <location>
        <begin position="1"/>
        <end position="34"/>
    </location>
</feature>
<dbReference type="Gene3D" id="2.70.70.10">
    <property type="entry name" value="Glucose Permease (Domain IIA)"/>
    <property type="match status" value="1"/>
</dbReference>
<dbReference type="InterPro" id="IPR002477">
    <property type="entry name" value="Peptidoglycan-bd-like"/>
</dbReference>
<dbReference type="Pfam" id="PF20410">
    <property type="entry name" value="X-Tfes_XVIPCD"/>
    <property type="match status" value="1"/>
</dbReference>
<dbReference type="AlphaFoldDB" id="A0AAU8MPS6"/>
<dbReference type="InterPro" id="IPR016047">
    <property type="entry name" value="M23ase_b-sheet_dom"/>
</dbReference>
<dbReference type="GO" id="GO:0004222">
    <property type="term" value="F:metalloendopeptidase activity"/>
    <property type="evidence" value="ECO:0007669"/>
    <property type="project" value="TreeGrafter"/>
</dbReference>
<dbReference type="PANTHER" id="PTHR21666:SF294">
    <property type="entry name" value="PEPTIDASE M23"/>
    <property type="match status" value="1"/>
</dbReference>
<feature type="domain" description="Peptidoglycan binding-like" evidence="2">
    <location>
        <begin position="178"/>
        <end position="239"/>
    </location>
</feature>
<evidence type="ECO:0000256" key="1">
    <source>
        <dbReference type="SAM" id="MobiDB-lite"/>
    </source>
</evidence>
<sequence>MSYQDAMNTILPPQQGRSPHITGHYGEHREGGPHGGSDFNYVGGQSGVNLTHPRIHSPVAGTVEFVGGRFGTIGIRDGEGNLHQLLHTDRQSVVVGQHVEPGTEIGTMGGRGPRGADQYAQHVHYQMKDAQGRNINPEDFWNRRQSVGARDHGHDHDHAHDRARSAQRDDGVLRRGERGEQVLALQENLNRLGYRDEQGRPLQADGEFGDRTRQALLAFQRAHGLEADGIAGRNTLAQLGRADAAPLLSNPAHPNYAMYRQAVEGLERLGPQAGLRSREELERAAGTLTYEARVAGMNRIDHVVPNLNGSGLFAVQGGLQDPAHHRVFADRGQAVAQSVEQSSQRLQQDAPAQAQTLAEPQQTLDARQQTGPRMVIA</sequence>
<dbReference type="InterPro" id="IPR036366">
    <property type="entry name" value="PGBDSf"/>
</dbReference>
<gene>
    <name evidence="5" type="ORF">ABU614_18945</name>
</gene>
<dbReference type="EMBL" id="CP159925">
    <property type="protein sequence ID" value="XCO74435.1"/>
    <property type="molecule type" value="Genomic_DNA"/>
</dbReference>
<feature type="compositionally biased region" description="Polar residues" evidence="1">
    <location>
        <begin position="357"/>
        <end position="371"/>
    </location>
</feature>
<accession>A0AAU8MPS6</accession>
<feature type="region of interest" description="Disordered" evidence="1">
    <location>
        <begin position="148"/>
        <end position="171"/>
    </location>
</feature>
<feature type="compositionally biased region" description="Basic and acidic residues" evidence="1">
    <location>
        <begin position="149"/>
        <end position="171"/>
    </location>
</feature>
<feature type="compositionally biased region" description="Polar residues" evidence="1">
    <location>
        <begin position="1"/>
        <end position="17"/>
    </location>
</feature>
<reference evidence="5" key="1">
    <citation type="submission" date="2024-06" db="EMBL/GenBank/DDBJ databases">
        <authorList>
            <person name="Li S."/>
        </authorList>
    </citation>
    <scope>NUCLEOTIDE SEQUENCE</scope>
    <source>
        <strain evidence="5">SR10</strain>
    </source>
</reference>
<dbReference type="InterPro" id="IPR050570">
    <property type="entry name" value="Cell_wall_metabolism_enzyme"/>
</dbReference>
<dbReference type="SUPFAM" id="SSF47090">
    <property type="entry name" value="PGBD-like"/>
    <property type="match status" value="1"/>
</dbReference>
<dbReference type="InterPro" id="IPR046519">
    <property type="entry name" value="X-Tfes_XVIPCD"/>
</dbReference>
<dbReference type="RefSeq" id="WP_363797283.1">
    <property type="nucleotide sequence ID" value="NZ_CP159925.1"/>
</dbReference>
<evidence type="ECO:0000259" key="4">
    <source>
        <dbReference type="Pfam" id="PF20410"/>
    </source>
</evidence>